<accession>A0AAD9P768</accession>
<name>A0AAD9P768_RIDPI</name>
<dbReference type="Gene3D" id="1.20.58.60">
    <property type="match status" value="1"/>
</dbReference>
<dbReference type="InterPro" id="IPR018159">
    <property type="entry name" value="Spectrin/alpha-actinin"/>
</dbReference>
<protein>
    <recommendedName>
        <fullName evidence="2">CRAL-TRIO domain-containing protein</fullName>
    </recommendedName>
</protein>
<dbReference type="InterPro" id="IPR001251">
    <property type="entry name" value="CRAL-TRIO_dom"/>
</dbReference>
<comment type="caution">
    <text evidence="3">The sequence shown here is derived from an EMBL/GenBank/DDBJ whole genome shotgun (WGS) entry which is preliminary data.</text>
</comment>
<dbReference type="Pfam" id="PF00435">
    <property type="entry name" value="Spectrin"/>
    <property type="match status" value="1"/>
</dbReference>
<keyword evidence="1" id="KW-0344">Guanine-nucleotide releasing factor</keyword>
<evidence type="ECO:0000313" key="4">
    <source>
        <dbReference type="Proteomes" id="UP001209878"/>
    </source>
</evidence>
<dbReference type="InterPro" id="IPR051336">
    <property type="entry name" value="RhoGEF_Guanine_NuclExch_SF"/>
</dbReference>
<evidence type="ECO:0000256" key="1">
    <source>
        <dbReference type="ARBA" id="ARBA00022658"/>
    </source>
</evidence>
<proteinExistence type="predicted"/>
<dbReference type="GO" id="GO:0005737">
    <property type="term" value="C:cytoplasm"/>
    <property type="evidence" value="ECO:0007669"/>
    <property type="project" value="TreeGrafter"/>
</dbReference>
<dbReference type="Proteomes" id="UP001209878">
    <property type="component" value="Unassembled WGS sequence"/>
</dbReference>
<sequence>MTLLVSDDVKQLGFSIVIDMRGSTWHNVKPILKVLQECFPHKVYAAYIIKPEKFWEKQKTSLGSAKYKFETVMISVEHLGRLITPSQLTDDLHGTLPYDNQEWVEIRMLLEDFTAKSHNLLERLNELRSLMMSSDLPDDVSSAKLMIEENNDIQQKVSQAPVEMLETKGRTILDRIHGSCSRQSSRQAGSSMCGNADFQKAAPQISQLLEMLRSSRQQLMQLWHARKSKLEQCFQLRIFEADVEKLVEDVNHQRELFLVNYTEIGNGHGVAAELQMEHEQFAAESLEMYTNISQVMSVAHRLCDAGHYAAPAIRLEASRLDKNWRTFATALEDRSSVLRLSVIFHKKAEEYMCEVPEWKTLCDSLQVPDEVPSLEDAIQAHQTLIERITQAYTQLCAHGKTLLDALQTPVSSGSNNSITAKADYSNGATHVLDVVHEVFAHHRDLEQLWHTGKVRLHQRLSLRLFQQDMKQVSVCLPAR</sequence>
<reference evidence="3" key="1">
    <citation type="journal article" date="2023" name="Mol. Biol. Evol.">
        <title>Third-Generation Sequencing Reveals the Adaptive Role of the Epigenome in Three Deep-Sea Polychaetes.</title>
        <authorList>
            <person name="Perez M."/>
            <person name="Aroh O."/>
            <person name="Sun Y."/>
            <person name="Lan Y."/>
            <person name="Juniper S.K."/>
            <person name="Young C.R."/>
            <person name="Angers B."/>
            <person name="Qian P.Y."/>
        </authorList>
    </citation>
    <scope>NUCLEOTIDE SEQUENCE</scope>
    <source>
        <strain evidence="3">R07B-5</strain>
    </source>
</reference>
<dbReference type="PANTHER" id="PTHR22826">
    <property type="entry name" value="RHO GUANINE EXCHANGE FACTOR-RELATED"/>
    <property type="match status" value="1"/>
</dbReference>
<dbReference type="GO" id="GO:0005085">
    <property type="term" value="F:guanyl-nucleotide exchange factor activity"/>
    <property type="evidence" value="ECO:0007669"/>
    <property type="project" value="UniProtKB-KW"/>
</dbReference>
<keyword evidence="4" id="KW-1185">Reference proteome</keyword>
<evidence type="ECO:0000313" key="3">
    <source>
        <dbReference type="EMBL" id="KAK2189418.1"/>
    </source>
</evidence>
<evidence type="ECO:0000259" key="2">
    <source>
        <dbReference type="Pfam" id="PF13716"/>
    </source>
</evidence>
<dbReference type="EMBL" id="JAODUO010000107">
    <property type="protein sequence ID" value="KAK2189418.1"/>
    <property type="molecule type" value="Genomic_DNA"/>
</dbReference>
<organism evidence="3 4">
    <name type="scientific">Ridgeia piscesae</name>
    <name type="common">Tubeworm</name>
    <dbReference type="NCBI Taxonomy" id="27915"/>
    <lineage>
        <taxon>Eukaryota</taxon>
        <taxon>Metazoa</taxon>
        <taxon>Spiralia</taxon>
        <taxon>Lophotrochozoa</taxon>
        <taxon>Annelida</taxon>
        <taxon>Polychaeta</taxon>
        <taxon>Sedentaria</taxon>
        <taxon>Canalipalpata</taxon>
        <taxon>Sabellida</taxon>
        <taxon>Siboglinidae</taxon>
        <taxon>Ridgeia</taxon>
    </lineage>
</organism>
<dbReference type="SMART" id="SM00150">
    <property type="entry name" value="SPEC"/>
    <property type="match status" value="2"/>
</dbReference>
<dbReference type="InterPro" id="IPR002017">
    <property type="entry name" value="Spectrin_repeat"/>
</dbReference>
<dbReference type="Pfam" id="PF13716">
    <property type="entry name" value="CRAL_TRIO_2"/>
    <property type="match status" value="1"/>
</dbReference>
<feature type="domain" description="CRAL-TRIO" evidence="2">
    <location>
        <begin position="7"/>
        <end position="100"/>
    </location>
</feature>
<dbReference type="AlphaFoldDB" id="A0AAD9P768"/>
<dbReference type="GO" id="GO:0019898">
    <property type="term" value="C:extrinsic component of membrane"/>
    <property type="evidence" value="ECO:0007669"/>
    <property type="project" value="TreeGrafter"/>
</dbReference>
<dbReference type="SUPFAM" id="SSF46966">
    <property type="entry name" value="Spectrin repeat"/>
    <property type="match status" value="2"/>
</dbReference>
<gene>
    <name evidence="3" type="ORF">NP493_107g06017</name>
</gene>
<dbReference type="PANTHER" id="PTHR22826:SF106">
    <property type="entry name" value="TRIO, ISOFORM A"/>
    <property type="match status" value="1"/>
</dbReference>